<protein>
    <recommendedName>
        <fullName evidence="7">AP2/ERF domain-containing protein</fullName>
    </recommendedName>
</protein>
<evidence type="ECO:0000259" key="7">
    <source>
        <dbReference type="PROSITE" id="PS51032"/>
    </source>
</evidence>
<keyword evidence="2" id="KW-0805">Transcription regulation</keyword>
<dbReference type="InterPro" id="IPR050913">
    <property type="entry name" value="AP2/ERF_ERF"/>
</dbReference>
<proteinExistence type="predicted"/>
<dbReference type="PROSITE" id="PS51032">
    <property type="entry name" value="AP2_ERF"/>
    <property type="match status" value="1"/>
</dbReference>
<dbReference type="PANTHER" id="PTHR31194:SF140">
    <property type="entry name" value="ETHYLENE-RESPONSIVE TRANSCRIPTION FACTOR CRF2"/>
    <property type="match status" value="1"/>
</dbReference>
<organism evidence="8 9">
    <name type="scientific">Zingiber officinale</name>
    <name type="common">Ginger</name>
    <name type="synonym">Amomum zingiber</name>
    <dbReference type="NCBI Taxonomy" id="94328"/>
    <lineage>
        <taxon>Eukaryota</taxon>
        <taxon>Viridiplantae</taxon>
        <taxon>Streptophyta</taxon>
        <taxon>Embryophyta</taxon>
        <taxon>Tracheophyta</taxon>
        <taxon>Spermatophyta</taxon>
        <taxon>Magnoliopsida</taxon>
        <taxon>Liliopsida</taxon>
        <taxon>Zingiberales</taxon>
        <taxon>Zingiberaceae</taxon>
        <taxon>Zingiber</taxon>
    </lineage>
</organism>
<keyword evidence="3" id="KW-0238">DNA-binding</keyword>
<evidence type="ECO:0000256" key="3">
    <source>
        <dbReference type="ARBA" id="ARBA00023125"/>
    </source>
</evidence>
<feature type="region of interest" description="Disordered" evidence="6">
    <location>
        <begin position="180"/>
        <end position="229"/>
    </location>
</feature>
<feature type="domain" description="AP2/ERF" evidence="7">
    <location>
        <begin position="102"/>
        <end position="159"/>
    </location>
</feature>
<dbReference type="GO" id="GO:0003677">
    <property type="term" value="F:DNA binding"/>
    <property type="evidence" value="ECO:0007669"/>
    <property type="project" value="UniProtKB-KW"/>
</dbReference>
<evidence type="ECO:0000313" key="9">
    <source>
        <dbReference type="Proteomes" id="UP000734854"/>
    </source>
</evidence>
<dbReference type="GO" id="GO:0003700">
    <property type="term" value="F:DNA-binding transcription factor activity"/>
    <property type="evidence" value="ECO:0007669"/>
    <property type="project" value="InterPro"/>
</dbReference>
<evidence type="ECO:0000256" key="1">
    <source>
        <dbReference type="ARBA" id="ARBA00004123"/>
    </source>
</evidence>
<comment type="caution">
    <text evidence="8">The sequence shown here is derived from an EMBL/GenBank/DDBJ whole genome shotgun (WGS) entry which is preliminary data.</text>
</comment>
<dbReference type="FunFam" id="3.30.730.10:FF:000001">
    <property type="entry name" value="Ethylene-responsive transcription factor 2"/>
    <property type="match status" value="1"/>
</dbReference>
<keyword evidence="9" id="KW-1185">Reference proteome</keyword>
<comment type="subcellular location">
    <subcellularLocation>
        <location evidence="1">Nucleus</location>
    </subcellularLocation>
</comment>
<feature type="compositionally biased region" description="Basic and acidic residues" evidence="6">
    <location>
        <begin position="75"/>
        <end position="94"/>
    </location>
</feature>
<gene>
    <name evidence="8" type="ORF">ZIOFF_043870</name>
</gene>
<reference evidence="8 9" key="1">
    <citation type="submission" date="2020-08" db="EMBL/GenBank/DDBJ databases">
        <title>Plant Genome Project.</title>
        <authorList>
            <person name="Zhang R.-G."/>
        </authorList>
    </citation>
    <scope>NUCLEOTIDE SEQUENCE [LARGE SCALE GENOMIC DNA]</scope>
    <source>
        <tissue evidence="8">Rhizome</tissue>
    </source>
</reference>
<evidence type="ECO:0000313" key="8">
    <source>
        <dbReference type="EMBL" id="KAG6496022.1"/>
    </source>
</evidence>
<dbReference type="CDD" id="cd00018">
    <property type="entry name" value="AP2"/>
    <property type="match status" value="1"/>
</dbReference>
<evidence type="ECO:0000256" key="4">
    <source>
        <dbReference type="ARBA" id="ARBA00023163"/>
    </source>
</evidence>
<sequence length="307" mass="33770">MDASFLIPVKRTDNVVVTAKALPAPANRLPPPRPWTVRVFCDDNDATESSGDDETPCRRVRRYVQEIQLRPERHVGKDKAAKVGGEAKGKKGAEAGEGGWTRFRGVRRRAWGKFAAEIRDPWRRERVWLGTFSTAEEAARAYDTAAFKLRGAQAITNFPLPSTPTPALAHDVLAVLSCFTPPPEKKKHNKDRPNSSGNESREICSPTSVLGRPPPSTSTPSLSLKPAEEPQPTAADYCRFLLPEEDGTLYDDELLAFCNDDELPTGYLPDDLDDALLLGDLDLCTAFAAGNDLFSDIGDWFLPHPSI</sequence>
<dbReference type="SMART" id="SM00380">
    <property type="entry name" value="AP2"/>
    <property type="match status" value="1"/>
</dbReference>
<keyword evidence="4" id="KW-0804">Transcription</keyword>
<name>A0A8J5GB98_ZINOF</name>
<keyword evidence="5" id="KW-0539">Nucleus</keyword>
<evidence type="ECO:0000256" key="2">
    <source>
        <dbReference type="ARBA" id="ARBA00023015"/>
    </source>
</evidence>
<dbReference type="EMBL" id="JACMSC010000012">
    <property type="protein sequence ID" value="KAG6496022.1"/>
    <property type="molecule type" value="Genomic_DNA"/>
</dbReference>
<dbReference type="InterPro" id="IPR001471">
    <property type="entry name" value="AP2/ERF_dom"/>
</dbReference>
<dbReference type="Proteomes" id="UP000734854">
    <property type="component" value="Unassembled WGS sequence"/>
</dbReference>
<feature type="region of interest" description="Disordered" evidence="6">
    <location>
        <begin position="75"/>
        <end position="98"/>
    </location>
</feature>
<dbReference type="Pfam" id="PF00847">
    <property type="entry name" value="AP2"/>
    <property type="match status" value="1"/>
</dbReference>
<evidence type="ECO:0000256" key="6">
    <source>
        <dbReference type="SAM" id="MobiDB-lite"/>
    </source>
</evidence>
<dbReference type="AlphaFoldDB" id="A0A8J5GB98"/>
<dbReference type="GO" id="GO:0005634">
    <property type="term" value="C:nucleus"/>
    <property type="evidence" value="ECO:0007669"/>
    <property type="project" value="UniProtKB-SubCell"/>
</dbReference>
<accession>A0A8J5GB98</accession>
<evidence type="ECO:0000256" key="5">
    <source>
        <dbReference type="ARBA" id="ARBA00023242"/>
    </source>
</evidence>
<dbReference type="PANTHER" id="PTHR31194">
    <property type="entry name" value="SHN SHINE , DNA BINDING / TRANSCRIPTION FACTOR"/>
    <property type="match status" value="1"/>
</dbReference>